<feature type="compositionally biased region" description="Basic and acidic residues" evidence="1">
    <location>
        <begin position="10"/>
        <end position="32"/>
    </location>
</feature>
<dbReference type="AlphaFoldDB" id="A0A0C4YBV3"/>
<keyword evidence="3" id="KW-1185">Reference proteome</keyword>
<dbReference type="KEGG" id="cbw:RR42_m3037"/>
<feature type="region of interest" description="Disordered" evidence="1">
    <location>
        <begin position="1"/>
        <end position="34"/>
    </location>
</feature>
<protein>
    <submittedName>
        <fullName evidence="2">Uncharacterized protein</fullName>
    </submittedName>
</protein>
<evidence type="ECO:0000313" key="3">
    <source>
        <dbReference type="Proteomes" id="UP000031843"/>
    </source>
</evidence>
<evidence type="ECO:0000313" key="2">
    <source>
        <dbReference type="EMBL" id="AJG20408.1"/>
    </source>
</evidence>
<reference evidence="2 3" key="1">
    <citation type="journal article" date="2015" name="Genome Announc.">
        <title>Complete Genome Sequence of Cupriavidus basilensis 4G11, Isolated from the Oak Ridge Field Research Center Site.</title>
        <authorList>
            <person name="Ray J."/>
            <person name="Waters R.J."/>
            <person name="Skerker J.M."/>
            <person name="Kuehl J.V."/>
            <person name="Price M.N."/>
            <person name="Huang J."/>
            <person name="Chakraborty R."/>
            <person name="Arkin A.P."/>
            <person name="Deutschbauer A."/>
        </authorList>
    </citation>
    <scope>NUCLEOTIDE SEQUENCE [LARGE SCALE GENOMIC DNA]</scope>
    <source>
        <strain evidence="2">4G11</strain>
    </source>
</reference>
<evidence type="ECO:0000256" key="1">
    <source>
        <dbReference type="SAM" id="MobiDB-lite"/>
    </source>
</evidence>
<proteinExistence type="predicted"/>
<name>A0A0C4YBV3_9BURK</name>
<dbReference type="Proteomes" id="UP000031843">
    <property type="component" value="Chromosome main"/>
</dbReference>
<dbReference type="EMBL" id="CP010536">
    <property type="protein sequence ID" value="AJG20408.1"/>
    <property type="molecule type" value="Genomic_DNA"/>
</dbReference>
<organism evidence="2 3">
    <name type="scientific">Cupriavidus basilensis</name>
    <dbReference type="NCBI Taxonomy" id="68895"/>
    <lineage>
        <taxon>Bacteria</taxon>
        <taxon>Pseudomonadati</taxon>
        <taxon>Pseudomonadota</taxon>
        <taxon>Betaproteobacteria</taxon>
        <taxon>Burkholderiales</taxon>
        <taxon>Burkholderiaceae</taxon>
        <taxon>Cupriavidus</taxon>
    </lineage>
</organism>
<gene>
    <name evidence="2" type="ORF">RR42_m3037</name>
</gene>
<sequence>MGQVRQECAQQREHEQKDASHDSGSRLARRESMYQVGNGALHALSSWR</sequence>
<accession>A0A0C4YBV3</accession>